<dbReference type="GO" id="GO:0003697">
    <property type="term" value="F:single-stranded DNA binding"/>
    <property type="evidence" value="ECO:0007669"/>
    <property type="project" value="TreeGrafter"/>
</dbReference>
<dbReference type="EMBL" id="JH793724">
    <property type="protein sequence ID" value="ELQ40089.1"/>
    <property type="molecule type" value="Genomic_DNA"/>
</dbReference>
<dbReference type="PANTHER" id="PTHR12749">
    <property type="entry name" value="EXCISION REPAIR CROSS-COMPLEMENTING 1 ERCC1"/>
    <property type="match status" value="1"/>
</dbReference>
<keyword evidence="4" id="KW-0238">DNA-binding</keyword>
<evidence type="ECO:0000256" key="2">
    <source>
        <dbReference type="ARBA" id="ARBA00008283"/>
    </source>
</evidence>
<organism evidence="9">
    <name type="scientific">Pyricularia oryzae (strain Y34)</name>
    <name type="common">Rice blast fungus</name>
    <name type="synonym">Magnaporthe oryzae</name>
    <dbReference type="NCBI Taxonomy" id="1143189"/>
    <lineage>
        <taxon>Eukaryota</taxon>
        <taxon>Fungi</taxon>
        <taxon>Dikarya</taxon>
        <taxon>Ascomycota</taxon>
        <taxon>Pezizomycotina</taxon>
        <taxon>Sordariomycetes</taxon>
        <taxon>Sordariomycetidae</taxon>
        <taxon>Magnaporthales</taxon>
        <taxon>Pyriculariaceae</taxon>
        <taxon>Pyricularia</taxon>
    </lineage>
</organism>
<evidence type="ECO:0000256" key="1">
    <source>
        <dbReference type="ARBA" id="ARBA00004123"/>
    </source>
</evidence>
<feature type="compositionally biased region" description="Polar residues" evidence="7">
    <location>
        <begin position="425"/>
        <end position="439"/>
    </location>
</feature>
<feature type="region of interest" description="Disordered" evidence="7">
    <location>
        <begin position="70"/>
        <end position="145"/>
    </location>
</feature>
<keyword evidence="3" id="KW-0227">DNA damage</keyword>
<dbReference type="GO" id="GO:0006312">
    <property type="term" value="P:mitotic recombination"/>
    <property type="evidence" value="ECO:0007669"/>
    <property type="project" value="TreeGrafter"/>
</dbReference>
<dbReference type="InterPro" id="IPR011335">
    <property type="entry name" value="Restrct_endonuc-II-like"/>
</dbReference>
<gene>
    <name evidence="9" type="ORF">OOU_Y34scaffold00462g43</name>
</gene>
<dbReference type="SUPFAM" id="SSF52980">
    <property type="entry name" value="Restriction endonuclease-like"/>
    <property type="match status" value="1"/>
</dbReference>
<feature type="compositionally biased region" description="Low complexity" evidence="7">
    <location>
        <begin position="445"/>
        <end position="456"/>
    </location>
</feature>
<reference evidence="9" key="1">
    <citation type="journal article" date="2012" name="PLoS Genet.">
        <title>Comparative analysis of the genomes of two field isolates of the rice blast fungus Magnaporthe oryzae.</title>
        <authorList>
            <person name="Xue M."/>
            <person name="Yang J."/>
            <person name="Li Z."/>
            <person name="Hu S."/>
            <person name="Yao N."/>
            <person name="Dean R.A."/>
            <person name="Zhao W."/>
            <person name="Shen M."/>
            <person name="Zhang H."/>
            <person name="Li C."/>
            <person name="Liu L."/>
            <person name="Cao L."/>
            <person name="Xu X."/>
            <person name="Xing Y."/>
            <person name="Hsiang T."/>
            <person name="Zhang Z."/>
            <person name="Xu J.R."/>
            <person name="Peng Y.L."/>
        </authorList>
    </citation>
    <scope>NUCLEOTIDE SEQUENCE</scope>
    <source>
        <strain evidence="9">Y34</strain>
    </source>
</reference>
<dbReference type="GO" id="GO:0070914">
    <property type="term" value="P:UV-damage excision repair"/>
    <property type="evidence" value="ECO:0007669"/>
    <property type="project" value="TreeGrafter"/>
</dbReference>
<feature type="domain" description="ERCC1-like central" evidence="8">
    <location>
        <begin position="204"/>
        <end position="276"/>
    </location>
</feature>
<dbReference type="CDD" id="cd22325">
    <property type="entry name" value="ERCC1_C-like"/>
    <property type="match status" value="1"/>
</dbReference>
<evidence type="ECO:0000256" key="3">
    <source>
        <dbReference type="ARBA" id="ARBA00022763"/>
    </source>
</evidence>
<keyword evidence="5" id="KW-0234">DNA repair</keyword>
<dbReference type="NCBIfam" id="TIGR00597">
    <property type="entry name" value="rad10"/>
    <property type="match status" value="1"/>
</dbReference>
<dbReference type="InterPro" id="IPR003903">
    <property type="entry name" value="UIM_dom"/>
</dbReference>
<comment type="similarity">
    <text evidence="2">Belongs to the ERCC1/RAD10/SWI10 family.</text>
</comment>
<evidence type="ECO:0000256" key="7">
    <source>
        <dbReference type="SAM" id="MobiDB-lite"/>
    </source>
</evidence>
<dbReference type="GO" id="GO:0006302">
    <property type="term" value="P:double-strand break repair"/>
    <property type="evidence" value="ECO:0007669"/>
    <property type="project" value="UniProtKB-ARBA"/>
</dbReference>
<evidence type="ECO:0000256" key="6">
    <source>
        <dbReference type="ARBA" id="ARBA00023242"/>
    </source>
</evidence>
<dbReference type="GO" id="GO:0070522">
    <property type="term" value="C:ERCC4-ERCC1 complex"/>
    <property type="evidence" value="ECO:0007669"/>
    <property type="project" value="TreeGrafter"/>
</dbReference>
<dbReference type="PANTHER" id="PTHR12749:SF0">
    <property type="entry name" value="DNA EXCISION REPAIR PROTEIN ERCC-1"/>
    <property type="match status" value="1"/>
</dbReference>
<feature type="compositionally biased region" description="Polar residues" evidence="7">
    <location>
        <begin position="128"/>
        <end position="145"/>
    </location>
</feature>
<proteinExistence type="inferred from homology"/>
<sequence>MSPLLARVSWSVRVQLQVIHLSPQIDGTPVSAVQPSKKKAFQFVGQHPVMDDDDFGADDDFIQALAGVDAGPSRSARPQPQQQQQQQAQAQRVAAGGASSRIQQPTPQRVDKAPPPAANGGAAKIVQPTPQALPSKSSGSSILVSPRQKSNPVLEWIKSVPWEYSDIPADYVLGLTTCALFLRRTYQEFELMNPCYLFSSSSSYSLKYHRLHPEYIYTRIRNLQGKFNMRILLTMVDIPNHEEALRELSKTSLVNDVTLMLCWSSHEAARYLELYKSYEHASFAAIRAPPSTGYAEKLVEFVTVPRAINKSDAVALVSTFGSLRNAINADPDQVAAVSGWGERKVKAWCKVVEQPFRVKKAGAGRKKGPAAVPLRESVGGSRAGATQQARIPSQTQIWNPNIADVDDEDAMLEAALEESRRMSGMETNSAVQNEDTNATEGVDDGSGSAGATEAAAPKNKEQLSDGIAAALARLRENG</sequence>
<evidence type="ECO:0000313" key="9">
    <source>
        <dbReference type="EMBL" id="ELQ40089.1"/>
    </source>
</evidence>
<dbReference type="GO" id="GO:0000110">
    <property type="term" value="C:nucleotide-excision repair factor 1 complex"/>
    <property type="evidence" value="ECO:0007669"/>
    <property type="project" value="TreeGrafter"/>
</dbReference>
<keyword evidence="6" id="KW-0539">Nucleus</keyword>
<dbReference type="Proteomes" id="UP000011086">
    <property type="component" value="Unassembled WGS sequence"/>
</dbReference>
<feature type="region of interest" description="Disordered" evidence="7">
    <location>
        <begin position="420"/>
        <end position="464"/>
    </location>
</feature>
<feature type="domain" description="ERCC1-like central" evidence="8">
    <location>
        <begin position="141"/>
        <end position="188"/>
    </location>
</feature>
<dbReference type="GO" id="GO:0003684">
    <property type="term" value="F:damaged DNA binding"/>
    <property type="evidence" value="ECO:0007669"/>
    <property type="project" value="InterPro"/>
</dbReference>
<dbReference type="InterPro" id="IPR004579">
    <property type="entry name" value="ERCC1/RAD10/SWI10"/>
</dbReference>
<dbReference type="AlphaFoldDB" id="A0AA97P182"/>
<dbReference type="Gene3D" id="1.10.150.20">
    <property type="entry name" value="5' to 3' exonuclease, C-terminal subdomain"/>
    <property type="match status" value="1"/>
</dbReference>
<feature type="compositionally biased region" description="Low complexity" evidence="7">
    <location>
        <begin position="71"/>
        <end position="101"/>
    </location>
</feature>
<evidence type="ECO:0000256" key="5">
    <source>
        <dbReference type="ARBA" id="ARBA00023204"/>
    </source>
</evidence>
<dbReference type="Gene3D" id="3.40.50.10130">
    <property type="match status" value="1"/>
</dbReference>
<evidence type="ECO:0000256" key="4">
    <source>
        <dbReference type="ARBA" id="ARBA00023125"/>
    </source>
</evidence>
<dbReference type="SUPFAM" id="SSF47781">
    <property type="entry name" value="RuvA domain 2-like"/>
    <property type="match status" value="1"/>
</dbReference>
<dbReference type="PROSITE" id="PS50330">
    <property type="entry name" value="UIM"/>
    <property type="match status" value="1"/>
</dbReference>
<protein>
    <submittedName>
        <fullName evidence="9">Mating-type switching protein swi10</fullName>
    </submittedName>
</protein>
<dbReference type="InterPro" id="IPR047260">
    <property type="entry name" value="ERCC1-like_central_dom"/>
</dbReference>
<comment type="subcellular location">
    <subcellularLocation>
        <location evidence="1">Nucleus</location>
    </subcellularLocation>
</comment>
<evidence type="ECO:0000259" key="8">
    <source>
        <dbReference type="Pfam" id="PF03834"/>
    </source>
</evidence>
<accession>A0AA97P182</accession>
<name>A0AA97P182_PYRO3</name>
<dbReference type="InterPro" id="IPR010994">
    <property type="entry name" value="RuvA_2-like"/>
</dbReference>
<dbReference type="Pfam" id="PF03834">
    <property type="entry name" value="Rad10"/>
    <property type="match status" value="2"/>
</dbReference>
<feature type="region of interest" description="Disordered" evidence="7">
    <location>
        <begin position="367"/>
        <end position="391"/>
    </location>
</feature>